<name>A0A5C4S3H1_PROVB</name>
<comment type="pathway">
    <text evidence="10">Amino-acid biosynthesis; L-methionine biosynthesis via de novo pathway; L-homoserine from L-aspartate: step 1/3.</text>
</comment>
<dbReference type="GO" id="GO:0009090">
    <property type="term" value="P:homoserine biosynthetic process"/>
    <property type="evidence" value="ECO:0007669"/>
    <property type="project" value="TreeGrafter"/>
</dbReference>
<dbReference type="CDD" id="cd04912">
    <property type="entry name" value="ACT_AKiii-LysC-EC-like_1"/>
    <property type="match status" value="1"/>
</dbReference>
<dbReference type="Gene3D" id="3.30.70.260">
    <property type="match status" value="2"/>
</dbReference>
<organism evidence="12 13">
    <name type="scientific">Prosthecochloris vibrioformis</name>
    <name type="common">Chlorobium vibrioforme</name>
    <dbReference type="NCBI Taxonomy" id="1098"/>
    <lineage>
        <taxon>Bacteria</taxon>
        <taxon>Pseudomonadati</taxon>
        <taxon>Chlorobiota</taxon>
        <taxon>Chlorobiia</taxon>
        <taxon>Chlorobiales</taxon>
        <taxon>Chlorobiaceae</taxon>
        <taxon>Prosthecochloris</taxon>
    </lineage>
</organism>
<dbReference type="PANTHER" id="PTHR21499:SF59">
    <property type="entry name" value="ASPARTOKINASE"/>
    <property type="match status" value="1"/>
</dbReference>
<proteinExistence type="inferred from homology"/>
<dbReference type="GO" id="GO:0005524">
    <property type="term" value="F:ATP binding"/>
    <property type="evidence" value="ECO:0007669"/>
    <property type="project" value="UniProtKB-KW"/>
</dbReference>
<evidence type="ECO:0000256" key="8">
    <source>
        <dbReference type="PIRSR" id="PIRSR000726-1"/>
    </source>
</evidence>
<accession>A0A5C4S3H1</accession>
<dbReference type="PROSITE" id="PS00324">
    <property type="entry name" value="ASPARTOKINASE"/>
    <property type="match status" value="1"/>
</dbReference>
<comment type="pathway">
    <text evidence="1 10">Amino-acid biosynthesis; L-lysine biosynthesis via DAP pathway; (S)-tetrahydrodipicolinate from L-aspartate: step 1/4.</text>
</comment>
<feature type="binding site" evidence="8">
    <location>
        <position position="241"/>
    </location>
    <ligand>
        <name>ATP</name>
        <dbReference type="ChEBI" id="CHEBI:30616"/>
    </ligand>
</feature>
<dbReference type="InterPro" id="IPR001341">
    <property type="entry name" value="Asp_kinase"/>
</dbReference>
<feature type="binding site" evidence="8">
    <location>
        <position position="127"/>
    </location>
    <ligand>
        <name>substrate</name>
    </ligand>
</feature>
<dbReference type="AlphaFoldDB" id="A0A5C4S3H1"/>
<reference evidence="12 13" key="1">
    <citation type="submission" date="2019-05" db="EMBL/GenBank/DDBJ databases">
        <title>Draft Whole-Genome sequence of the green sulfur bacterium Prosthecochloris vibrioformis DSM 260.</title>
        <authorList>
            <person name="Meyer T.E."/>
            <person name="Kyndt J.A."/>
        </authorList>
    </citation>
    <scope>NUCLEOTIDE SEQUENCE [LARGE SCALE GENOMIC DNA]</scope>
    <source>
        <strain evidence="12 13">DSM 260</strain>
    </source>
</reference>
<dbReference type="Gene3D" id="1.20.120.1320">
    <property type="entry name" value="Aspartokinase, catalytic domain"/>
    <property type="match status" value="1"/>
</dbReference>
<keyword evidence="3 9" id="KW-0808">Transferase</keyword>
<dbReference type="InterPro" id="IPR045865">
    <property type="entry name" value="ACT-like_dom_sf"/>
</dbReference>
<feature type="domain" description="ACT" evidence="11">
    <location>
        <begin position="328"/>
        <end position="401"/>
    </location>
</feature>
<protein>
    <recommendedName>
        <fullName evidence="9">Aspartokinase</fullName>
        <ecNumber evidence="9">2.7.2.4</ecNumber>
    </recommendedName>
</protein>
<comment type="similarity">
    <text evidence="2 9">Belongs to the aspartokinase family.</text>
</comment>
<dbReference type="EMBL" id="VDCI01000001">
    <property type="protein sequence ID" value="TNJ37718.1"/>
    <property type="molecule type" value="Genomic_DNA"/>
</dbReference>
<gene>
    <name evidence="12" type="primary">lysC</name>
    <name evidence="12" type="ORF">FGF68_00630</name>
</gene>
<evidence type="ECO:0000256" key="10">
    <source>
        <dbReference type="RuleBase" id="RU004249"/>
    </source>
</evidence>
<keyword evidence="13" id="KW-1185">Reference proteome</keyword>
<evidence type="ECO:0000256" key="2">
    <source>
        <dbReference type="ARBA" id="ARBA00010122"/>
    </source>
</evidence>
<dbReference type="GO" id="GO:0009088">
    <property type="term" value="P:threonine biosynthetic process"/>
    <property type="evidence" value="ECO:0007669"/>
    <property type="project" value="UniProtKB-UniPathway"/>
</dbReference>
<dbReference type="InterPro" id="IPR005260">
    <property type="entry name" value="Asp_kin_monofn"/>
</dbReference>
<evidence type="ECO:0000256" key="5">
    <source>
        <dbReference type="ARBA" id="ARBA00022777"/>
    </source>
</evidence>
<sequence length="474" mass="51026">MTVMKFGGTSVGTASAMKQAMSIVADRATSGAPLVVLSACSGMTNLLIRTSEAAGSGNLREAMECSRQIREHHTAMAAELVRDPERGALLREKVQGYIDELEMLIKGVDIVGELTPRSFDTFCSFGELLSTTIFAAALQEDGHEVVWQDVRQVMITDGNFSSARPIEELCVEAAGRFIAPELESGRIVITQGFVGATQDGRTTTLGRGGSDYTAALLGSWLHAGRIEIWTDVDGVMTCDPRIVPEARSIRVLTFSEAAELAYLGAKVLHPDTIAPAVSKNIPVYVLNSRHPAAKGTVITNDQALLEGMSYGGLVKSIAVKKGQCIINFRSNRMLGRHGFLIEFFSVFAAEGVSVEMISTSEVSVSLTVSDSGAVDRLVRRLQDMGDVEVEHNVATVSVVGDSLRMSRGVSGRIFSALKEVNIRMISQGASEINVGFVIEEREVPQALRDLHHEFFAEGFPGAIFQKPASGRNGE</sequence>
<dbReference type="FunFam" id="3.30.2130.10:FF:000001">
    <property type="entry name" value="Bifunctional aspartokinase/homoserine dehydrogenase"/>
    <property type="match status" value="1"/>
</dbReference>
<comment type="catalytic activity">
    <reaction evidence="7 9">
        <text>L-aspartate + ATP = 4-phospho-L-aspartate + ADP</text>
        <dbReference type="Rhea" id="RHEA:23776"/>
        <dbReference type="ChEBI" id="CHEBI:29991"/>
        <dbReference type="ChEBI" id="CHEBI:30616"/>
        <dbReference type="ChEBI" id="CHEBI:57535"/>
        <dbReference type="ChEBI" id="CHEBI:456216"/>
        <dbReference type="EC" id="2.7.2.4"/>
    </reaction>
</comment>
<evidence type="ECO:0000313" key="12">
    <source>
        <dbReference type="EMBL" id="TNJ37718.1"/>
    </source>
</evidence>
<dbReference type="SUPFAM" id="SSF55021">
    <property type="entry name" value="ACT-like"/>
    <property type="match status" value="2"/>
</dbReference>
<dbReference type="UniPathway" id="UPA00050">
    <property type="reaction ID" value="UER00461"/>
</dbReference>
<dbReference type="EC" id="2.7.2.4" evidence="9"/>
<dbReference type="PIRSF" id="PIRSF000726">
    <property type="entry name" value="Asp_kin"/>
    <property type="match status" value="1"/>
</dbReference>
<keyword evidence="10" id="KW-0028">Amino-acid biosynthesis</keyword>
<evidence type="ECO:0000256" key="6">
    <source>
        <dbReference type="ARBA" id="ARBA00022840"/>
    </source>
</evidence>
<feature type="binding site" evidence="8">
    <location>
        <begin position="230"/>
        <end position="231"/>
    </location>
    <ligand>
        <name>ATP</name>
        <dbReference type="ChEBI" id="CHEBI:30616"/>
    </ligand>
</feature>
<dbReference type="InterPro" id="IPR001048">
    <property type="entry name" value="Asp/Glu/Uridylate_kinase"/>
</dbReference>
<dbReference type="InterPro" id="IPR042199">
    <property type="entry name" value="AsparK_Bifunc_asparK/hSer_DH"/>
</dbReference>
<dbReference type="CDD" id="cd04892">
    <property type="entry name" value="ACT_AK-like_2"/>
    <property type="match status" value="1"/>
</dbReference>
<dbReference type="InterPro" id="IPR002912">
    <property type="entry name" value="ACT_dom"/>
</dbReference>
<evidence type="ECO:0000313" key="13">
    <source>
        <dbReference type="Proteomes" id="UP000309544"/>
    </source>
</evidence>
<evidence type="ECO:0000256" key="3">
    <source>
        <dbReference type="ARBA" id="ARBA00022679"/>
    </source>
</evidence>
<keyword evidence="5 9" id="KW-0418">Kinase</keyword>
<dbReference type="GO" id="GO:0004072">
    <property type="term" value="F:aspartate kinase activity"/>
    <property type="evidence" value="ECO:0007669"/>
    <property type="project" value="UniProtKB-EC"/>
</dbReference>
<evidence type="ECO:0000259" key="11">
    <source>
        <dbReference type="PROSITE" id="PS51671"/>
    </source>
</evidence>
<dbReference type="InterPro" id="IPR054352">
    <property type="entry name" value="ACT_Aspartokinase"/>
</dbReference>
<dbReference type="Proteomes" id="UP000309544">
    <property type="component" value="Unassembled WGS sequence"/>
</dbReference>
<keyword evidence="4 8" id="KW-0547">Nucleotide-binding</keyword>
<evidence type="ECO:0000256" key="9">
    <source>
        <dbReference type="RuleBase" id="RU003448"/>
    </source>
</evidence>
<keyword evidence="6 8" id="KW-0067">ATP-binding</keyword>
<comment type="pathway">
    <text evidence="10">Amino-acid biosynthesis; L-threonine biosynthesis; L-threonine from L-aspartate: step 1/5.</text>
</comment>
<dbReference type="UniPathway" id="UPA00034">
    <property type="reaction ID" value="UER00015"/>
</dbReference>
<dbReference type="Pfam" id="PF00696">
    <property type="entry name" value="AA_kinase"/>
    <property type="match status" value="1"/>
</dbReference>
<dbReference type="GO" id="GO:0005829">
    <property type="term" value="C:cytosol"/>
    <property type="evidence" value="ECO:0007669"/>
    <property type="project" value="TreeGrafter"/>
</dbReference>
<dbReference type="PANTHER" id="PTHR21499">
    <property type="entry name" value="ASPARTATE KINASE"/>
    <property type="match status" value="1"/>
</dbReference>
<feature type="binding site" evidence="8">
    <location>
        <begin position="266"/>
        <end position="267"/>
    </location>
    <ligand>
        <name>ATP</name>
        <dbReference type="ChEBI" id="CHEBI:30616"/>
    </ligand>
</feature>
<evidence type="ECO:0000256" key="4">
    <source>
        <dbReference type="ARBA" id="ARBA00022741"/>
    </source>
</evidence>
<dbReference type="Gene3D" id="3.40.1160.10">
    <property type="entry name" value="Acetylglutamate kinase-like"/>
    <property type="match status" value="1"/>
</dbReference>
<dbReference type="UniPathway" id="UPA00051">
    <property type="reaction ID" value="UER00462"/>
</dbReference>
<dbReference type="NCBIfam" id="TIGR00657">
    <property type="entry name" value="asp_kinases"/>
    <property type="match status" value="1"/>
</dbReference>
<dbReference type="InterPro" id="IPR018042">
    <property type="entry name" value="Aspartate_kinase_CS"/>
</dbReference>
<evidence type="ECO:0000256" key="1">
    <source>
        <dbReference type="ARBA" id="ARBA00004766"/>
    </source>
</evidence>
<dbReference type="SUPFAM" id="SSF53633">
    <property type="entry name" value="Carbamate kinase-like"/>
    <property type="match status" value="1"/>
</dbReference>
<dbReference type="NCBIfam" id="NF006570">
    <property type="entry name" value="PRK09084.1"/>
    <property type="match status" value="1"/>
</dbReference>
<dbReference type="InterPro" id="IPR036393">
    <property type="entry name" value="AceGlu_kinase-like_sf"/>
</dbReference>
<dbReference type="Pfam" id="PF22468">
    <property type="entry name" value="ACT_9"/>
    <property type="match status" value="2"/>
</dbReference>
<comment type="caution">
    <text evidence="12">The sequence shown here is derived from an EMBL/GenBank/DDBJ whole genome shotgun (WGS) entry which is preliminary data.</text>
</comment>
<evidence type="ECO:0000256" key="7">
    <source>
        <dbReference type="ARBA" id="ARBA00047872"/>
    </source>
</evidence>
<dbReference type="RefSeq" id="WP_139626022.1">
    <property type="nucleotide sequence ID" value="NZ_VDCI01000001.1"/>
</dbReference>
<dbReference type="PROSITE" id="PS51671">
    <property type="entry name" value="ACT"/>
    <property type="match status" value="1"/>
</dbReference>
<dbReference type="GO" id="GO:0009089">
    <property type="term" value="P:lysine biosynthetic process via diaminopimelate"/>
    <property type="evidence" value="ECO:0007669"/>
    <property type="project" value="UniProtKB-UniPathway"/>
</dbReference>